<dbReference type="EMBL" id="HBUE01291349">
    <property type="protein sequence ID" value="CAG6574106.1"/>
    <property type="molecule type" value="Transcribed_RNA"/>
</dbReference>
<evidence type="ECO:0000313" key="1">
    <source>
        <dbReference type="EMBL" id="CAG6574106.1"/>
    </source>
</evidence>
<dbReference type="EMBL" id="HBUE01185655">
    <property type="protein sequence ID" value="CAG6522489.1"/>
    <property type="molecule type" value="Transcribed_RNA"/>
</dbReference>
<accession>A0A8D8JNJ0</accession>
<name>A0A8D8JNJ0_CULPI</name>
<dbReference type="AlphaFoldDB" id="A0A8D8JNJ0"/>
<sequence length="100" mass="11010">MVNCLSRVFPFSSRGTPFFRGYLDHAPIDLLHKYAICNYCCSSQAISEWPPDDDGVHRAARSPQPRAISVAVTASVGHTSVCSRNPAFLDLPPALAFFLR</sequence>
<protein>
    <submittedName>
        <fullName evidence="1">(northern house mosquito) hypothetical protein</fullName>
    </submittedName>
</protein>
<reference evidence="1" key="1">
    <citation type="submission" date="2021-05" db="EMBL/GenBank/DDBJ databases">
        <authorList>
            <person name="Alioto T."/>
            <person name="Alioto T."/>
            <person name="Gomez Garrido J."/>
        </authorList>
    </citation>
    <scope>NUCLEOTIDE SEQUENCE</scope>
</reference>
<organism evidence="1">
    <name type="scientific">Culex pipiens</name>
    <name type="common">House mosquito</name>
    <dbReference type="NCBI Taxonomy" id="7175"/>
    <lineage>
        <taxon>Eukaryota</taxon>
        <taxon>Metazoa</taxon>
        <taxon>Ecdysozoa</taxon>
        <taxon>Arthropoda</taxon>
        <taxon>Hexapoda</taxon>
        <taxon>Insecta</taxon>
        <taxon>Pterygota</taxon>
        <taxon>Neoptera</taxon>
        <taxon>Endopterygota</taxon>
        <taxon>Diptera</taxon>
        <taxon>Nematocera</taxon>
        <taxon>Culicoidea</taxon>
        <taxon>Culicidae</taxon>
        <taxon>Culicinae</taxon>
        <taxon>Culicini</taxon>
        <taxon>Culex</taxon>
        <taxon>Culex</taxon>
    </lineage>
</organism>
<dbReference type="EMBL" id="HBUE01185657">
    <property type="protein sequence ID" value="CAG6522490.1"/>
    <property type="molecule type" value="Transcribed_RNA"/>
</dbReference>
<dbReference type="EMBL" id="HBUE01291351">
    <property type="protein sequence ID" value="CAG6574107.1"/>
    <property type="molecule type" value="Transcribed_RNA"/>
</dbReference>
<proteinExistence type="predicted"/>